<accession>A0A173REK1</accession>
<name>A0A173REK1_ANAHA</name>
<dbReference type="AlphaFoldDB" id="A0A173REK1"/>
<evidence type="ECO:0000313" key="1">
    <source>
        <dbReference type="EMBL" id="CUM76353.1"/>
    </source>
</evidence>
<organism evidence="1 2">
    <name type="scientific">Anaerostipes hadrus</name>
    <dbReference type="NCBI Taxonomy" id="649756"/>
    <lineage>
        <taxon>Bacteria</taxon>
        <taxon>Bacillati</taxon>
        <taxon>Bacillota</taxon>
        <taxon>Clostridia</taxon>
        <taxon>Lachnospirales</taxon>
        <taxon>Lachnospiraceae</taxon>
        <taxon>Anaerostipes</taxon>
    </lineage>
</organism>
<proteinExistence type="predicted"/>
<dbReference type="EMBL" id="CYXT01000002">
    <property type="protein sequence ID" value="CUM76353.1"/>
    <property type="molecule type" value="Genomic_DNA"/>
</dbReference>
<gene>
    <name evidence="1" type="ORF">ERS852425_00454</name>
</gene>
<evidence type="ECO:0000313" key="2">
    <source>
        <dbReference type="Proteomes" id="UP000095598"/>
    </source>
</evidence>
<sequence>MTKEFLLECERKLAKSYVCTALGRDDDSIAITKEIAKDIAFEVTNSIHPISMETAPYVVAALRTLANGIEKEMNPLDKEIARALQELMGRFQFVKEEVKVDL</sequence>
<dbReference type="Proteomes" id="UP000095598">
    <property type="component" value="Unassembled WGS sequence"/>
</dbReference>
<dbReference type="RefSeq" id="WP_055257763.1">
    <property type="nucleotide sequence ID" value="NZ_CYXT01000002.1"/>
</dbReference>
<protein>
    <submittedName>
        <fullName evidence="1">Uncharacterized protein</fullName>
    </submittedName>
</protein>
<reference evidence="1 2" key="1">
    <citation type="submission" date="2015-09" db="EMBL/GenBank/DDBJ databases">
        <authorList>
            <consortium name="Pathogen Informatics"/>
        </authorList>
    </citation>
    <scope>NUCLEOTIDE SEQUENCE [LARGE SCALE GENOMIC DNA]</scope>
    <source>
        <strain evidence="1 2">2789STDY5608868</strain>
    </source>
</reference>